<feature type="domain" description="Histidine kinase" evidence="6">
    <location>
        <begin position="1509"/>
        <end position="1734"/>
    </location>
</feature>
<dbReference type="Gene3D" id="1.10.510.10">
    <property type="entry name" value="Transferase(Phosphotransferase) domain 1"/>
    <property type="match status" value="1"/>
</dbReference>
<evidence type="ECO:0000256" key="1">
    <source>
        <dbReference type="ARBA" id="ARBA00000085"/>
    </source>
</evidence>
<feature type="coiled-coil region" evidence="4">
    <location>
        <begin position="1473"/>
        <end position="1500"/>
    </location>
</feature>
<dbReference type="InterPro" id="IPR027417">
    <property type="entry name" value="P-loop_NTPase"/>
</dbReference>
<dbReference type="PANTHER" id="PTHR43642">
    <property type="entry name" value="HYBRID SIGNAL TRANSDUCTION HISTIDINE KINASE G"/>
    <property type="match status" value="1"/>
</dbReference>
<evidence type="ECO:0000256" key="4">
    <source>
        <dbReference type="SAM" id="Coils"/>
    </source>
</evidence>
<evidence type="ECO:0000313" key="7">
    <source>
        <dbReference type="EMBL" id="AOZ06041.1"/>
    </source>
</evidence>
<dbReference type="PROSITE" id="PS50109">
    <property type="entry name" value="HIS_KIN"/>
    <property type="match status" value="1"/>
</dbReference>
<dbReference type="PANTHER" id="PTHR43642:SF1">
    <property type="entry name" value="HYBRID SIGNAL TRANSDUCTION HISTIDINE KINASE G"/>
    <property type="match status" value="1"/>
</dbReference>
<dbReference type="CDD" id="cd00082">
    <property type="entry name" value="HisKA"/>
    <property type="match status" value="1"/>
</dbReference>
<evidence type="ECO:0000313" key="8">
    <source>
        <dbReference type="Proteomes" id="UP000177515"/>
    </source>
</evidence>
<dbReference type="Pfam" id="PF02518">
    <property type="entry name" value="HATPase_c"/>
    <property type="match status" value="1"/>
</dbReference>
<dbReference type="InterPro" id="IPR004358">
    <property type="entry name" value="Sig_transdc_His_kin-like_C"/>
</dbReference>
<keyword evidence="3" id="KW-0597">Phosphoprotein</keyword>
<dbReference type="Pfam" id="PF13191">
    <property type="entry name" value="AAA_16"/>
    <property type="match status" value="1"/>
</dbReference>
<dbReference type="SMART" id="SM00388">
    <property type="entry name" value="HisKA"/>
    <property type="match status" value="1"/>
</dbReference>
<comment type="catalytic activity">
    <reaction evidence="1">
        <text>ATP + protein L-histidine = ADP + protein N-phospho-L-histidine.</text>
        <dbReference type="EC" id="2.7.13.3"/>
    </reaction>
</comment>
<dbReference type="Pfam" id="PF00512">
    <property type="entry name" value="HisKA"/>
    <property type="match status" value="1"/>
</dbReference>
<keyword evidence="8" id="KW-1185">Reference proteome</keyword>
<dbReference type="Pfam" id="PF00069">
    <property type="entry name" value="Pkinase"/>
    <property type="match status" value="1"/>
</dbReference>
<dbReference type="InterPro" id="IPR036097">
    <property type="entry name" value="HisK_dim/P_sf"/>
</dbReference>
<dbReference type="InterPro" id="IPR029016">
    <property type="entry name" value="GAF-like_dom_sf"/>
</dbReference>
<dbReference type="SUPFAM" id="SSF47384">
    <property type="entry name" value="Homodimeric domain of signal transducing histidine kinase"/>
    <property type="match status" value="1"/>
</dbReference>
<dbReference type="InterPro" id="IPR036890">
    <property type="entry name" value="HATPase_C_sf"/>
</dbReference>
<accession>A0ABM6F3P3</accession>
<dbReference type="SMART" id="SM00387">
    <property type="entry name" value="HATPase_c"/>
    <property type="match status" value="1"/>
</dbReference>
<dbReference type="SUPFAM" id="SSF55874">
    <property type="entry name" value="ATPase domain of HSP90 chaperone/DNA topoisomerase II/histidine kinase"/>
    <property type="match status" value="1"/>
</dbReference>
<dbReference type="Gene3D" id="3.30.450.40">
    <property type="match status" value="1"/>
</dbReference>
<dbReference type="EMBL" id="CP017754">
    <property type="protein sequence ID" value="AOZ06041.1"/>
    <property type="molecule type" value="Genomic_DNA"/>
</dbReference>
<keyword evidence="4" id="KW-0175">Coiled coil</keyword>
<dbReference type="InterPro" id="IPR041664">
    <property type="entry name" value="AAA_16"/>
</dbReference>
<evidence type="ECO:0000259" key="5">
    <source>
        <dbReference type="PROSITE" id="PS50011"/>
    </source>
</evidence>
<proteinExistence type="predicted"/>
<dbReference type="SUPFAM" id="SSF55781">
    <property type="entry name" value="GAF domain-like"/>
    <property type="match status" value="1"/>
</dbReference>
<organism evidence="7 8">
    <name type="scientific">Cupriavidus malaysiensis</name>
    <dbReference type="NCBI Taxonomy" id="367825"/>
    <lineage>
        <taxon>Bacteria</taxon>
        <taxon>Pseudomonadati</taxon>
        <taxon>Pseudomonadota</taxon>
        <taxon>Betaproteobacteria</taxon>
        <taxon>Burkholderiales</taxon>
        <taxon>Burkholderiaceae</taxon>
        <taxon>Cupriavidus</taxon>
    </lineage>
</organism>
<dbReference type="SUPFAM" id="SSF56112">
    <property type="entry name" value="Protein kinase-like (PK-like)"/>
    <property type="match status" value="1"/>
</dbReference>
<dbReference type="InterPro" id="IPR003661">
    <property type="entry name" value="HisK_dim/P_dom"/>
</dbReference>
<dbReference type="RefSeq" id="WP_071069207.1">
    <property type="nucleotide sequence ID" value="NZ_CP017754.1"/>
</dbReference>
<evidence type="ECO:0000256" key="2">
    <source>
        <dbReference type="ARBA" id="ARBA00012438"/>
    </source>
</evidence>
<dbReference type="Proteomes" id="UP000177515">
    <property type="component" value="Chromosome 1"/>
</dbReference>
<dbReference type="SMART" id="SM00220">
    <property type="entry name" value="S_TKc"/>
    <property type="match status" value="1"/>
</dbReference>
<evidence type="ECO:0000259" key="6">
    <source>
        <dbReference type="PROSITE" id="PS50109"/>
    </source>
</evidence>
<dbReference type="InterPro" id="IPR011009">
    <property type="entry name" value="Kinase-like_dom_sf"/>
</dbReference>
<dbReference type="PRINTS" id="PR00344">
    <property type="entry name" value="BCTRLSENSOR"/>
</dbReference>
<name>A0ABM6F3P3_9BURK</name>
<dbReference type="InterPro" id="IPR005467">
    <property type="entry name" value="His_kinase_dom"/>
</dbReference>
<dbReference type="SUPFAM" id="SSF52540">
    <property type="entry name" value="P-loop containing nucleoside triphosphate hydrolases"/>
    <property type="match status" value="1"/>
</dbReference>
<dbReference type="CDD" id="cd14014">
    <property type="entry name" value="STKc_PknB_like"/>
    <property type="match status" value="1"/>
</dbReference>
<dbReference type="InterPro" id="IPR003594">
    <property type="entry name" value="HATPase_dom"/>
</dbReference>
<dbReference type="EC" id="2.7.13.3" evidence="2"/>
<dbReference type="Gene3D" id="1.10.287.130">
    <property type="match status" value="1"/>
</dbReference>
<dbReference type="SMART" id="SM00065">
    <property type="entry name" value="GAF"/>
    <property type="match status" value="1"/>
</dbReference>
<dbReference type="PROSITE" id="PS50011">
    <property type="entry name" value="PROTEIN_KINASE_DOM"/>
    <property type="match status" value="1"/>
</dbReference>
<feature type="domain" description="Protein kinase" evidence="5">
    <location>
        <begin position="1"/>
        <end position="269"/>
    </location>
</feature>
<dbReference type="Gene3D" id="3.30.565.10">
    <property type="entry name" value="Histidine kinase-like ATPase, C-terminal domain"/>
    <property type="match status" value="1"/>
</dbReference>
<reference evidence="7 8" key="1">
    <citation type="submission" date="2016-10" db="EMBL/GenBank/DDBJ databases">
        <title>Complete genome sequences of three Cupriavidus strains isolated from various Malaysian environments.</title>
        <authorList>
            <person name="Abdullah A.A.-A."/>
            <person name="Shafie N.A.H."/>
            <person name="Lau N.S."/>
        </authorList>
    </citation>
    <scope>NUCLEOTIDE SEQUENCE [LARGE SCALE GENOMIC DNA]</scope>
    <source>
        <strain evidence="7 8">USMAA1020</strain>
    </source>
</reference>
<dbReference type="InterPro" id="IPR000719">
    <property type="entry name" value="Prot_kinase_dom"/>
</dbReference>
<sequence>MNPLHHYRLSYLLDGEIAFLRGTAPGCEPVLLAVAGAAADAGAVQRRFEHEYSLQAVLRPQWAVVPAALTRFDGRPALVAADAGGMPLALSMGGPLPVPDCLDIAIAVTEALAAMHDAGLVHLDIKPAHLLVAPDRQRAWLTGFGIAGAAATIRTRPAAPMLAGTLAYMAPERAGRGGMPVDARADLYALGVVFYQMLTGVLPLEADEPVGWVHSHLARQPLAPAERQAGVPWELSAIVMRLLAKAPAERHAGAHALLADLRACRNAWRSGSGLPACAEADGDTAAPAGLYGLYGRGRELEALRRLQHAAMAPGVPAPALSTVLVTGRAGIGKSALIGAFCRAQEAAGGVVARAKAHPQRGGTPLAAVAEICADLARQSCDSAQARRQGWAAAMAAALGDDLGAFSEVVPAFAAWLPPQAGREPRAGLTAARFAQRLRRLLAVFGTVAPPLTVVLDDLQWMDAGSLEVFAALARRGPAQPLLVICSCRSEALGDPVPGHWLAELRAQGGLRGELALDALDGAALSALVAGTLGCGSDRAQAIARLVARRTGGNPLFFLRYLYALQRAELLPAEGGGVPEGEVPGGFDADAAQADLPALLGRELRQLPQPARTWLGALSCLGGSVSPMAARLAWQAAQAAGEAAQDGAALEAVAAPALAAGLLVPAGDGFLFSHDRVQEAAYAALEASGRSLMHLRLARLLAREPADKLFAAADQFRRGGAAITDEAERIAAARLILEAGARALRTTDYRSASAYFAAGERFLPAQPWEREPALALALAQGRAESEFASGQPAVAAAILEPLARRAPDVSSLAEITRLRVAVHTALDQADRAAEIGLEFVAGAGLVFLPGADWQVEQAYRRFLQLLGGRPLEALARLPRMQDATWRATMSVLTEMMSPASCLDANLRDLIPAWMASISLSHGNDEASCMAYVHLGMAFGPRLGDYPSGYRLGRLGVELAEREGTGRMRAKARMHFGAFLLPWTQPLQGGRELIEHSFDEARRSGDVNLAGDSRHRLVTQLLSGAEPLADVEAKVNAGLAFGHAQRLGRVNDILGAQSRYIAVLRGRAPCWTAPLPGEPAPQAIEARLGADRRLAVAACCYWVRKLQACFALDDWRGALEAVERAEPWLWTVSGFLEAADYHFFSALALAWAPPEGGRAASDADSGRMAAMARHREPIEAWARQSPVNFGARAALLTAEATRLGGDVLQAMRGYEQAARLAREQDLLHEEALAYELCARCCFGQALSTVGLAYLRRAVDAYGRWGAQGQVAKLEALLRALDNTASGLASAAHDSVPGAAELPATYIGPAAQLDLDTAIRATQVLAGEMRRERLIEALLTTTLEHAAAQRGLLFLWQGGSLRLAALATTQPAGISVELDPGEASGEVPYPRTIVAAALAVRADLILDNAKAHARYGQDPDVRARSVRSVACLALVKQGELVGLLYLENNLADGLFGGRRISLLPMLASQAAISLENARLYDELLRENQERERVQAELAHASRVATLGELAASIAHEVNQPLTGIVTYGGACLRWLDRPQPELGEARQAVESMIAEGLRASEVIRRIRALARKDEVRRQPFALGELVGETLAMVRHQAESHGIAIVRHEAPGLPDVAGDRIQVQQVIINLLVNAIQSMASCPGQAHELLVCLARHEDDGKVRLRVEDSGPGIEADQIGKLFGAFYTTRKEGLGMGLSICRSILAAHGGSIWAESPARPDGMPGPGGGAAFSFTLPAWQPDA</sequence>
<gene>
    <name evidence="7" type="ORF">BKK80_09495</name>
</gene>
<dbReference type="Pfam" id="PF01590">
    <property type="entry name" value="GAF"/>
    <property type="match status" value="1"/>
</dbReference>
<evidence type="ECO:0000256" key="3">
    <source>
        <dbReference type="ARBA" id="ARBA00022553"/>
    </source>
</evidence>
<protein>
    <recommendedName>
        <fullName evidence="2">histidine kinase</fullName>
        <ecNumber evidence="2">2.7.13.3</ecNumber>
    </recommendedName>
</protein>
<dbReference type="InterPro" id="IPR003018">
    <property type="entry name" value="GAF"/>
</dbReference>
<dbReference type="InterPro" id="IPR053159">
    <property type="entry name" value="Hybrid_Histidine_Kinase"/>
</dbReference>